<gene>
    <name evidence="3" type="ORF">F0U47_04705</name>
</gene>
<dbReference type="InterPro" id="IPR024962">
    <property type="entry name" value="YukD-like"/>
</dbReference>
<evidence type="ECO:0000313" key="4">
    <source>
        <dbReference type="Proteomes" id="UP000324351"/>
    </source>
</evidence>
<reference evidence="3 4" key="2">
    <citation type="submission" date="2019-09" db="EMBL/GenBank/DDBJ databases">
        <authorList>
            <person name="Jin C."/>
        </authorList>
    </citation>
    <scope>NUCLEOTIDE SEQUENCE [LARGE SCALE GENOMIC DNA]</scope>
    <source>
        <strain evidence="3 4">BN140041</strain>
    </source>
</reference>
<evidence type="ECO:0000256" key="2">
    <source>
        <dbReference type="SAM" id="Phobius"/>
    </source>
</evidence>
<reference evidence="3 4" key="1">
    <citation type="submission" date="2019-09" db="EMBL/GenBank/DDBJ databases">
        <title>Nocardioides panacisoli sp. nov., isolated from the soil of a ginseng field.</title>
        <authorList>
            <person name="Cho C."/>
        </authorList>
    </citation>
    <scope>NUCLEOTIDE SEQUENCE [LARGE SCALE GENOMIC DNA]</scope>
    <source>
        <strain evidence="3 4">BN140041</strain>
    </source>
</reference>
<evidence type="ECO:0008006" key="5">
    <source>
        <dbReference type="Google" id="ProtNLM"/>
    </source>
</evidence>
<feature type="region of interest" description="Disordered" evidence="1">
    <location>
        <begin position="1"/>
        <end position="44"/>
    </location>
</feature>
<feature type="compositionally biased region" description="Basic and acidic residues" evidence="1">
    <location>
        <begin position="20"/>
        <end position="33"/>
    </location>
</feature>
<dbReference type="EMBL" id="VUJW01000002">
    <property type="protein sequence ID" value="KAA1428250.1"/>
    <property type="molecule type" value="Genomic_DNA"/>
</dbReference>
<keyword evidence="2" id="KW-0472">Membrane</keyword>
<feature type="transmembrane region" description="Helical" evidence="2">
    <location>
        <begin position="257"/>
        <end position="276"/>
    </location>
</feature>
<name>A0A5B1M985_9ACTN</name>
<sequence>MGGPRPGGLPPGQGDLGPGDPRDARPARREPPDGLRVQRGVPGRRPAGRCALRLLTGGSVSDRLLRVTAAAGRRRSDLAVPGGVALAELVPDLARAVGLLDPAAAYAGYQVQVGGRRLRADQGLREQGVDDGALLAVAAVADSPPPAPYDDLVDATADAVRQQRGWQPADTRRTTLTAGLAASALGLALGVGVVAAGAAPRVPGAGWDPGLVAAVALVLVVLAGNALPALAVAAGVARADGTSVDPGLVGAMVRRSGRVLVAGSAVVGGLATLLAPLVATDAPGTALVATCCGVLLLRARRHHAFVPALADVTGGLAVLAAAVATVVVRHPDDRSTVAAALVVGGCATCAVSRLPATPTPLRARALDVLETLAVVALAPQLLVATDGLAVVAGS</sequence>
<keyword evidence="2" id="KW-1133">Transmembrane helix</keyword>
<dbReference type="Proteomes" id="UP000324351">
    <property type="component" value="Unassembled WGS sequence"/>
</dbReference>
<accession>A0A5B1M985</accession>
<feature type="transmembrane region" description="Helical" evidence="2">
    <location>
        <begin position="176"/>
        <end position="199"/>
    </location>
</feature>
<keyword evidence="4" id="KW-1185">Reference proteome</keyword>
<protein>
    <recommendedName>
        <fullName evidence="5">Type VII secretion integral membrane protein EccD</fullName>
    </recommendedName>
</protein>
<proteinExistence type="predicted"/>
<feature type="transmembrane region" description="Helical" evidence="2">
    <location>
        <begin position="211"/>
        <end position="236"/>
    </location>
</feature>
<feature type="transmembrane region" description="Helical" evidence="2">
    <location>
        <begin position="334"/>
        <end position="354"/>
    </location>
</feature>
<feature type="transmembrane region" description="Helical" evidence="2">
    <location>
        <begin position="306"/>
        <end position="328"/>
    </location>
</feature>
<dbReference type="Gene3D" id="3.10.20.90">
    <property type="entry name" value="Phosphatidylinositol 3-kinase Catalytic Subunit, Chain A, domain 1"/>
    <property type="match status" value="1"/>
</dbReference>
<dbReference type="AlphaFoldDB" id="A0A5B1M985"/>
<dbReference type="Pfam" id="PF08817">
    <property type="entry name" value="YukD"/>
    <property type="match status" value="1"/>
</dbReference>
<comment type="caution">
    <text evidence="3">The sequence shown here is derived from an EMBL/GenBank/DDBJ whole genome shotgun (WGS) entry which is preliminary data.</text>
</comment>
<evidence type="ECO:0000256" key="1">
    <source>
        <dbReference type="SAM" id="MobiDB-lite"/>
    </source>
</evidence>
<evidence type="ECO:0000313" key="3">
    <source>
        <dbReference type="EMBL" id="KAA1428250.1"/>
    </source>
</evidence>
<feature type="compositionally biased region" description="Gly residues" evidence="1">
    <location>
        <begin position="1"/>
        <end position="17"/>
    </location>
</feature>
<organism evidence="3 4">
    <name type="scientific">Nocardioides antri</name>
    <dbReference type="NCBI Taxonomy" id="2607659"/>
    <lineage>
        <taxon>Bacteria</taxon>
        <taxon>Bacillati</taxon>
        <taxon>Actinomycetota</taxon>
        <taxon>Actinomycetes</taxon>
        <taxon>Propionibacteriales</taxon>
        <taxon>Nocardioidaceae</taxon>
        <taxon>Nocardioides</taxon>
    </lineage>
</organism>
<keyword evidence="2" id="KW-0812">Transmembrane</keyword>